<reference evidence="2" key="1">
    <citation type="journal article" date="2019" name="Int. J. Syst. Evol. Microbiol.">
        <title>The Global Catalogue of Microorganisms (GCM) 10K type strain sequencing project: providing services to taxonomists for standard genome sequencing and annotation.</title>
        <authorList>
            <consortium name="The Broad Institute Genomics Platform"/>
            <consortium name="The Broad Institute Genome Sequencing Center for Infectious Disease"/>
            <person name="Wu L."/>
            <person name="Ma J."/>
        </authorList>
    </citation>
    <scope>NUCLEOTIDE SEQUENCE [LARGE SCALE GENOMIC DNA]</scope>
    <source>
        <strain evidence="2">CECT 7398</strain>
    </source>
</reference>
<organism evidence="1 2">
    <name type="scientific">Vibrio ostreicida</name>
    <dbReference type="NCBI Taxonomy" id="526588"/>
    <lineage>
        <taxon>Bacteria</taxon>
        <taxon>Pseudomonadati</taxon>
        <taxon>Pseudomonadota</taxon>
        <taxon>Gammaproteobacteria</taxon>
        <taxon>Vibrionales</taxon>
        <taxon>Vibrionaceae</taxon>
        <taxon>Vibrio</taxon>
    </lineage>
</organism>
<gene>
    <name evidence="1" type="ORF">QWZ16_20200</name>
</gene>
<name>A0ABT8C0N4_9VIBR</name>
<dbReference type="SUPFAM" id="SSF82784">
    <property type="entry name" value="OsmC-like"/>
    <property type="match status" value="1"/>
</dbReference>
<dbReference type="Pfam" id="PF02566">
    <property type="entry name" value="OsmC"/>
    <property type="match status" value="1"/>
</dbReference>
<comment type="caution">
    <text evidence="1">The sequence shown here is derived from an EMBL/GenBank/DDBJ whole genome shotgun (WGS) entry which is preliminary data.</text>
</comment>
<sequence>MSDYTATIRWLRLPQEVFSDNHYSRGHIWEFDGGITVPASASPHIVPLPYAIADNVDPEEAFIAAISSCHMLTFLGIAAKRRYVIDRYEDKAQGQLAQDSKGRTSVTNVTLRPDIIFSGDRQPDHHQITKMHDLAHQHCFIANSVTTHITIEITALAANTIAPDKIEP</sequence>
<evidence type="ECO:0000313" key="2">
    <source>
        <dbReference type="Proteomes" id="UP001238540"/>
    </source>
</evidence>
<dbReference type="InterPro" id="IPR003718">
    <property type="entry name" value="OsmC/Ohr_fam"/>
</dbReference>
<keyword evidence="2" id="KW-1185">Reference proteome</keyword>
<dbReference type="Proteomes" id="UP001238540">
    <property type="component" value="Unassembled WGS sequence"/>
</dbReference>
<proteinExistence type="predicted"/>
<protein>
    <submittedName>
        <fullName evidence="1">OsmC family protein</fullName>
        <ecNumber evidence="1">1.11.1.-</ecNumber>
    </submittedName>
</protein>
<dbReference type="InterPro" id="IPR015946">
    <property type="entry name" value="KH_dom-like_a/b"/>
</dbReference>
<dbReference type="EMBL" id="JAUFQC010000027">
    <property type="protein sequence ID" value="MDN3611917.1"/>
    <property type="molecule type" value="Genomic_DNA"/>
</dbReference>
<accession>A0ABT8C0N4</accession>
<dbReference type="InterPro" id="IPR052707">
    <property type="entry name" value="OsmC_Ohr_Peroxiredoxin"/>
</dbReference>
<keyword evidence="1" id="KW-0575">Peroxidase</keyword>
<dbReference type="PANTHER" id="PTHR42830:SF2">
    <property type="entry name" value="OSMC_OHR FAMILY PROTEIN"/>
    <property type="match status" value="1"/>
</dbReference>
<dbReference type="InterPro" id="IPR036102">
    <property type="entry name" value="OsmC/Ohrsf"/>
</dbReference>
<dbReference type="PANTHER" id="PTHR42830">
    <property type="entry name" value="OSMOTICALLY INDUCIBLE FAMILY PROTEIN"/>
    <property type="match status" value="1"/>
</dbReference>
<dbReference type="EC" id="1.11.1.-" evidence="1"/>
<evidence type="ECO:0000313" key="1">
    <source>
        <dbReference type="EMBL" id="MDN3611917.1"/>
    </source>
</evidence>
<dbReference type="RefSeq" id="WP_170882633.1">
    <property type="nucleotide sequence ID" value="NZ_JABEYA020000004.1"/>
</dbReference>
<dbReference type="Gene3D" id="3.30.300.20">
    <property type="match status" value="1"/>
</dbReference>
<keyword evidence="1" id="KW-0560">Oxidoreductase</keyword>
<dbReference type="GO" id="GO:0004601">
    <property type="term" value="F:peroxidase activity"/>
    <property type="evidence" value="ECO:0007669"/>
    <property type="project" value="UniProtKB-KW"/>
</dbReference>